<evidence type="ECO:0000313" key="3">
    <source>
        <dbReference type="Proteomes" id="UP001165488"/>
    </source>
</evidence>
<sequence>MKHYIKITLIVFAFTLTFKVQAQNSDSLQKNEQSINKRGDYAMMVMKVQHLKAAIQTAKELKEKIPNIDFQIVTCGELVKDIAKDKILQNFIIQTQSDMGLKIIICRLSIKQLNINKSQISPEIPQVENGLTYMFGLQEQGYNTIIL</sequence>
<accession>A0ABS9UTU0</accession>
<reference evidence="2" key="1">
    <citation type="submission" date="2022-03" db="EMBL/GenBank/DDBJ databases">
        <title>De novo assembled genomes of Belliella spp. (Cyclobacteriaceae) strains.</title>
        <authorList>
            <person name="Szabo A."/>
            <person name="Korponai K."/>
            <person name="Felfoldi T."/>
        </authorList>
    </citation>
    <scope>NUCLEOTIDE SEQUENCE</scope>
    <source>
        <strain evidence="2">DSM 107340</strain>
    </source>
</reference>
<feature type="signal peptide" evidence="1">
    <location>
        <begin position="1"/>
        <end position="22"/>
    </location>
</feature>
<organism evidence="2 3">
    <name type="scientific">Belliella calami</name>
    <dbReference type="NCBI Taxonomy" id="2923436"/>
    <lineage>
        <taxon>Bacteria</taxon>
        <taxon>Pseudomonadati</taxon>
        <taxon>Bacteroidota</taxon>
        <taxon>Cytophagia</taxon>
        <taxon>Cytophagales</taxon>
        <taxon>Cyclobacteriaceae</taxon>
        <taxon>Belliella</taxon>
    </lineage>
</organism>
<dbReference type="RefSeq" id="WP_241276533.1">
    <property type="nucleotide sequence ID" value="NZ_JAKZGS010000026.1"/>
</dbReference>
<gene>
    <name evidence="2" type="ORF">MM236_18745</name>
</gene>
<evidence type="ECO:0000313" key="2">
    <source>
        <dbReference type="EMBL" id="MCH7400040.1"/>
    </source>
</evidence>
<name>A0ABS9UTU0_9BACT</name>
<dbReference type="Proteomes" id="UP001165488">
    <property type="component" value="Unassembled WGS sequence"/>
</dbReference>
<dbReference type="SUPFAM" id="SSF75169">
    <property type="entry name" value="DsrEFH-like"/>
    <property type="match status" value="1"/>
</dbReference>
<evidence type="ECO:0008006" key="4">
    <source>
        <dbReference type="Google" id="ProtNLM"/>
    </source>
</evidence>
<feature type="chain" id="PRO_5045915759" description="DsrE/DsrF-like family protein" evidence="1">
    <location>
        <begin position="23"/>
        <end position="147"/>
    </location>
</feature>
<proteinExistence type="predicted"/>
<comment type="caution">
    <text evidence="2">The sequence shown here is derived from an EMBL/GenBank/DDBJ whole genome shotgun (WGS) entry which is preliminary data.</text>
</comment>
<dbReference type="InterPro" id="IPR027396">
    <property type="entry name" value="DsrEFH-like"/>
</dbReference>
<evidence type="ECO:0000256" key="1">
    <source>
        <dbReference type="SAM" id="SignalP"/>
    </source>
</evidence>
<keyword evidence="1" id="KW-0732">Signal</keyword>
<dbReference type="Gene3D" id="3.40.1260.10">
    <property type="entry name" value="DsrEFH-like"/>
    <property type="match status" value="1"/>
</dbReference>
<dbReference type="EMBL" id="JAKZGS010000026">
    <property type="protein sequence ID" value="MCH7400040.1"/>
    <property type="molecule type" value="Genomic_DNA"/>
</dbReference>
<protein>
    <recommendedName>
        <fullName evidence="4">DsrE/DsrF-like family protein</fullName>
    </recommendedName>
</protein>
<keyword evidence="3" id="KW-1185">Reference proteome</keyword>